<dbReference type="Proteomes" id="UP001255856">
    <property type="component" value="Unassembled WGS sequence"/>
</dbReference>
<dbReference type="InterPro" id="IPR004538">
    <property type="entry name" value="Hemolysin_A/TlyA"/>
</dbReference>
<evidence type="ECO:0000313" key="4">
    <source>
        <dbReference type="Proteomes" id="UP001255856"/>
    </source>
</evidence>
<keyword evidence="1" id="KW-0694">RNA-binding</keyword>
<evidence type="ECO:0000313" key="3">
    <source>
        <dbReference type="EMBL" id="KAK2080134.1"/>
    </source>
</evidence>
<dbReference type="AlphaFoldDB" id="A0AAD9IKB0"/>
<gene>
    <name evidence="3" type="ORF">QBZ16_002530</name>
</gene>
<dbReference type="PIRSF" id="PIRSF005578">
    <property type="entry name" value="TlyA"/>
    <property type="match status" value="1"/>
</dbReference>
<reference evidence="3" key="1">
    <citation type="submission" date="2021-01" db="EMBL/GenBank/DDBJ databases">
        <authorList>
            <person name="Eckstrom K.M.E."/>
        </authorList>
    </citation>
    <scope>NUCLEOTIDE SEQUENCE</scope>
    <source>
        <strain evidence="3">UVCC 0001</strain>
    </source>
</reference>
<name>A0AAD9IKB0_PROWI</name>
<dbReference type="Gene3D" id="3.40.50.150">
    <property type="entry name" value="Vaccinia Virus protein VP39"/>
    <property type="match status" value="1"/>
</dbReference>
<dbReference type="InterPro" id="IPR029063">
    <property type="entry name" value="SAM-dependent_MTases_sf"/>
</dbReference>
<dbReference type="GO" id="GO:0008168">
    <property type="term" value="F:methyltransferase activity"/>
    <property type="evidence" value="ECO:0007669"/>
    <property type="project" value="InterPro"/>
</dbReference>
<comment type="caution">
    <text evidence="3">The sequence shown here is derived from an EMBL/GenBank/DDBJ whole genome shotgun (WGS) entry which is preliminary data.</text>
</comment>
<keyword evidence="4" id="KW-1185">Reference proteome</keyword>
<feature type="domain" description="Ribosomal RNA methyltransferase FtsJ" evidence="2">
    <location>
        <begin position="41"/>
        <end position="226"/>
    </location>
</feature>
<dbReference type="GO" id="GO:0032259">
    <property type="term" value="P:methylation"/>
    <property type="evidence" value="ECO:0007669"/>
    <property type="project" value="InterPro"/>
</dbReference>
<evidence type="ECO:0000256" key="1">
    <source>
        <dbReference type="ARBA" id="ARBA00022884"/>
    </source>
</evidence>
<organism evidence="3 4">
    <name type="scientific">Prototheca wickerhamii</name>
    <dbReference type="NCBI Taxonomy" id="3111"/>
    <lineage>
        <taxon>Eukaryota</taxon>
        <taxon>Viridiplantae</taxon>
        <taxon>Chlorophyta</taxon>
        <taxon>core chlorophytes</taxon>
        <taxon>Trebouxiophyceae</taxon>
        <taxon>Chlorellales</taxon>
        <taxon>Chlorellaceae</taxon>
        <taxon>Prototheca</taxon>
    </lineage>
</organism>
<dbReference type="InterPro" id="IPR047048">
    <property type="entry name" value="TlyA"/>
</dbReference>
<dbReference type="PANTHER" id="PTHR32319">
    <property type="entry name" value="BACTERIAL HEMOLYSIN-LIKE PROTEIN"/>
    <property type="match status" value="1"/>
</dbReference>
<accession>A0AAD9IKB0</accession>
<dbReference type="EMBL" id="JASFZW010000002">
    <property type="protein sequence ID" value="KAK2080134.1"/>
    <property type="molecule type" value="Genomic_DNA"/>
</dbReference>
<sequence length="237" mass="25069">MLHLQDGPGLVTVNGKPVLKAGTGVDVDKSSIALLADPPKFVCRAGLKLEAALDAFGLDVRGKTALDSGLSTGGFTDCLLQRGAERVVGVDVGYGQVAHSIRTHPSVILMERTNLRHLRRKALPEDLGEIDLVTLDLSFISATKVLDAVADILRPHGDLVILIKPQFEAGKAQVSAGGLVRDPAVHRAVIDHVLSTYAARGFAPQQCIPSPIKGANAGNTEFLAHLVYRPQVEEAGP</sequence>
<dbReference type="SUPFAM" id="SSF53335">
    <property type="entry name" value="S-adenosyl-L-methionine-dependent methyltransferases"/>
    <property type="match status" value="1"/>
</dbReference>
<evidence type="ECO:0000259" key="2">
    <source>
        <dbReference type="Pfam" id="PF01728"/>
    </source>
</evidence>
<dbReference type="GO" id="GO:0003723">
    <property type="term" value="F:RNA binding"/>
    <property type="evidence" value="ECO:0007669"/>
    <property type="project" value="UniProtKB-KW"/>
</dbReference>
<protein>
    <recommendedName>
        <fullName evidence="2">Ribosomal RNA methyltransferase FtsJ domain-containing protein</fullName>
    </recommendedName>
</protein>
<proteinExistence type="predicted"/>
<dbReference type="InterPro" id="IPR002877">
    <property type="entry name" value="RNA_MeTrfase_FtsJ_dom"/>
</dbReference>
<dbReference type="PANTHER" id="PTHR32319:SF0">
    <property type="entry name" value="BACTERIAL HEMOLYSIN-LIKE PROTEIN"/>
    <property type="match status" value="1"/>
</dbReference>
<dbReference type="Pfam" id="PF01728">
    <property type="entry name" value="FtsJ"/>
    <property type="match status" value="1"/>
</dbReference>